<evidence type="ECO:0000259" key="2">
    <source>
        <dbReference type="Pfam" id="PF09353"/>
    </source>
</evidence>
<gene>
    <name evidence="3" type="ORF">PCOR1329_LOCUS19443</name>
</gene>
<dbReference type="Proteomes" id="UP001189429">
    <property type="component" value="Unassembled WGS sequence"/>
</dbReference>
<dbReference type="Pfam" id="PF09353">
    <property type="entry name" value="DUF1995"/>
    <property type="match status" value="1"/>
</dbReference>
<keyword evidence="4" id="KW-1185">Reference proteome</keyword>
<evidence type="ECO:0000313" key="3">
    <source>
        <dbReference type="EMBL" id="CAK0816499.1"/>
    </source>
</evidence>
<proteinExistence type="predicted"/>
<accession>A0ABN9RCX4</accession>
<feature type="region of interest" description="Disordered" evidence="1">
    <location>
        <begin position="1"/>
        <end position="20"/>
    </location>
</feature>
<feature type="compositionally biased region" description="Basic and acidic residues" evidence="1">
    <location>
        <begin position="278"/>
        <end position="289"/>
    </location>
</feature>
<evidence type="ECO:0000313" key="4">
    <source>
        <dbReference type="Proteomes" id="UP001189429"/>
    </source>
</evidence>
<organism evidence="3 4">
    <name type="scientific">Prorocentrum cordatum</name>
    <dbReference type="NCBI Taxonomy" id="2364126"/>
    <lineage>
        <taxon>Eukaryota</taxon>
        <taxon>Sar</taxon>
        <taxon>Alveolata</taxon>
        <taxon>Dinophyceae</taxon>
        <taxon>Prorocentrales</taxon>
        <taxon>Prorocentraceae</taxon>
        <taxon>Prorocentrum</taxon>
    </lineage>
</organism>
<protein>
    <recommendedName>
        <fullName evidence="2">DUF1995 domain-containing protein</fullName>
    </recommendedName>
</protein>
<sequence length="289" mass="32707">MRAWSAAAGAAPEPPARPQIPTSVSGMVEQAVESITAAYEDGITRQCARLRLDMFLPTQEPLSNDWQWDGTNGWRRMPAPPEMYRGVRAVHNYALPRVRELVSELGRGVAQQELRVTLIGEEDSPDIGTLLYRDAEDPKDDVAVFFLAGRPFAGKDGTIDFLEGMKRRLVVMLNSEDAASTFKVENEASDFWSEPWSYLAAKEFCSMFPAQTYHYSTGSCDGWPNVLFRAYPHPWAFYIEGLDDRLVLLKETEAKPNIEQIEEWTAEFEQSSGASAMQKREKTIRDRRD</sequence>
<feature type="domain" description="DUF1995" evidence="2">
    <location>
        <begin position="21"/>
        <end position="263"/>
    </location>
</feature>
<feature type="region of interest" description="Disordered" evidence="1">
    <location>
        <begin position="269"/>
        <end position="289"/>
    </location>
</feature>
<name>A0ABN9RCX4_9DINO</name>
<evidence type="ECO:0000256" key="1">
    <source>
        <dbReference type="SAM" id="MobiDB-lite"/>
    </source>
</evidence>
<dbReference type="InterPro" id="IPR018962">
    <property type="entry name" value="DUF1995"/>
</dbReference>
<comment type="caution">
    <text evidence="3">The sequence shown here is derived from an EMBL/GenBank/DDBJ whole genome shotgun (WGS) entry which is preliminary data.</text>
</comment>
<reference evidence="3" key="1">
    <citation type="submission" date="2023-10" db="EMBL/GenBank/DDBJ databases">
        <authorList>
            <person name="Chen Y."/>
            <person name="Shah S."/>
            <person name="Dougan E. K."/>
            <person name="Thang M."/>
            <person name="Chan C."/>
        </authorList>
    </citation>
    <scope>NUCLEOTIDE SEQUENCE [LARGE SCALE GENOMIC DNA]</scope>
</reference>
<feature type="compositionally biased region" description="Low complexity" evidence="1">
    <location>
        <begin position="1"/>
        <end position="11"/>
    </location>
</feature>
<dbReference type="EMBL" id="CAUYUJ010006212">
    <property type="protein sequence ID" value="CAK0816499.1"/>
    <property type="molecule type" value="Genomic_DNA"/>
</dbReference>